<proteinExistence type="predicted"/>
<accession>A0ABS0B8Z1</accession>
<evidence type="ECO:0000313" key="2">
    <source>
        <dbReference type="EMBL" id="MBF6025388.1"/>
    </source>
</evidence>
<protein>
    <recommendedName>
        <fullName evidence="1">XAC0095-like domain-containing protein</fullName>
    </recommendedName>
</protein>
<gene>
    <name evidence="2" type="ORF">IU514_15245</name>
</gene>
<dbReference type="Proteomes" id="UP001429984">
    <property type="component" value="Unassembled WGS sequence"/>
</dbReference>
<reference evidence="2 3" key="1">
    <citation type="submission" date="2020-11" db="EMBL/GenBank/DDBJ databases">
        <title>Draft Genome Sequence and Secondary Metabolite Biosynthetic Potential of the Lysobacter niastensis Type strain DSM 18481.</title>
        <authorList>
            <person name="Turrini P."/>
            <person name="Artuso I."/>
            <person name="Tescari M."/>
            <person name="Lugli G.A."/>
            <person name="Frangipani E."/>
            <person name="Ventura M."/>
            <person name="Visca P."/>
        </authorList>
    </citation>
    <scope>NUCLEOTIDE SEQUENCE [LARGE SCALE GENOMIC DNA]</scope>
    <source>
        <strain evidence="2 3">DSM 18481</strain>
    </source>
</reference>
<keyword evidence="3" id="KW-1185">Reference proteome</keyword>
<evidence type="ECO:0000313" key="3">
    <source>
        <dbReference type="Proteomes" id="UP001429984"/>
    </source>
</evidence>
<sequence length="85" mass="9330">MRKETRVTHGVANGASGYLLTENAHLELLQVRDQLRLLARLTEPVASGDAAELALSPLALAHCFERLAIDLDGVIDAARWRRPSQ</sequence>
<dbReference type="EMBL" id="JADLZT010000008">
    <property type="protein sequence ID" value="MBF6025388.1"/>
    <property type="molecule type" value="Genomic_DNA"/>
</dbReference>
<feature type="domain" description="XAC0095-like" evidence="1">
    <location>
        <begin position="16"/>
        <end position="80"/>
    </location>
</feature>
<organism evidence="2 3">
    <name type="scientific">Lysobacter niastensis</name>
    <dbReference type="NCBI Taxonomy" id="380629"/>
    <lineage>
        <taxon>Bacteria</taxon>
        <taxon>Pseudomonadati</taxon>
        <taxon>Pseudomonadota</taxon>
        <taxon>Gammaproteobacteria</taxon>
        <taxon>Lysobacterales</taxon>
        <taxon>Lysobacteraceae</taxon>
        <taxon>Lysobacter</taxon>
    </lineage>
</organism>
<dbReference type="RefSeq" id="WP_194931990.1">
    <property type="nucleotide sequence ID" value="NZ_JADLZT010000008.1"/>
</dbReference>
<dbReference type="Pfam" id="PF26642">
    <property type="entry name" value="XAC0095_dom"/>
    <property type="match status" value="1"/>
</dbReference>
<name>A0ABS0B8Z1_9GAMM</name>
<dbReference type="NCBIfam" id="NF047335">
    <property type="entry name" value="T3SS_XAC0095"/>
    <property type="match status" value="1"/>
</dbReference>
<comment type="caution">
    <text evidence="2">The sequence shown here is derived from an EMBL/GenBank/DDBJ whole genome shotgun (WGS) entry which is preliminary data.</text>
</comment>
<evidence type="ECO:0000259" key="1">
    <source>
        <dbReference type="Pfam" id="PF26642"/>
    </source>
</evidence>
<dbReference type="InterPro" id="IPR058099">
    <property type="entry name" value="T3SS_XAC0095_dom"/>
</dbReference>